<evidence type="ECO:0000313" key="2">
    <source>
        <dbReference type="Proteomes" id="UP001383192"/>
    </source>
</evidence>
<proteinExistence type="predicted"/>
<dbReference type="EMBL" id="JAYKXP010000030">
    <property type="protein sequence ID" value="KAK7042907.1"/>
    <property type="molecule type" value="Genomic_DNA"/>
</dbReference>
<dbReference type="SUPFAM" id="SSF52047">
    <property type="entry name" value="RNI-like"/>
    <property type="match status" value="1"/>
</dbReference>
<sequence>MSVQESKDPTQDCRKIDIQQLRTNQVPSDEETLQMRGRLEVEMAELEELEAKIAQGHDAESRETTRQPFRKLPIEVLEEILSHTCLGKDPNEYGLVIRSITTPSDSDIHRIGYPNAEIVKRTIATTLILSQVCSHWRNVIADTPRLWSSLSLDVIKMTAGNARLVSLHLRRSAKHPLTVDLRETFRSYAEDFETKEETVQVLGSVGLSVFIDVMNELHRFRQLHYGFGTDTLLLYIEPIDSELPLLESFSTCTSFEGVNLTNQRFWNSIIGAPNLIYLTCIKYGLDYRCHTTNARIVTLAQMESYLSLIFNLVWFSLSNVTTSISILDFSPARESMQVFDETYLPEPYLHATFHHLTYLRVTSSMLNVDLRRLFSGLTLPALEVFILELGCYSPPWSGILRVLERMFGRSGCSLQEMKLHMVGSSFGEDVVSLLESVPSLVSLSLEGSDVAAVLSGLCARISMTPGLLPNLRYLAGKGEEGEDCSDAVECLSKMLEARVRVQ</sequence>
<organism evidence="1 2">
    <name type="scientific">Paramarasmius palmivorus</name>
    <dbReference type="NCBI Taxonomy" id="297713"/>
    <lineage>
        <taxon>Eukaryota</taxon>
        <taxon>Fungi</taxon>
        <taxon>Dikarya</taxon>
        <taxon>Basidiomycota</taxon>
        <taxon>Agaricomycotina</taxon>
        <taxon>Agaricomycetes</taxon>
        <taxon>Agaricomycetidae</taxon>
        <taxon>Agaricales</taxon>
        <taxon>Marasmiineae</taxon>
        <taxon>Marasmiaceae</taxon>
        <taxon>Paramarasmius</taxon>
    </lineage>
</organism>
<dbReference type="Proteomes" id="UP001383192">
    <property type="component" value="Unassembled WGS sequence"/>
</dbReference>
<evidence type="ECO:0008006" key="3">
    <source>
        <dbReference type="Google" id="ProtNLM"/>
    </source>
</evidence>
<protein>
    <recommendedName>
        <fullName evidence="3">F-box domain-containing protein</fullName>
    </recommendedName>
</protein>
<dbReference type="AlphaFoldDB" id="A0AAW0CYS1"/>
<reference evidence="1 2" key="1">
    <citation type="submission" date="2024-01" db="EMBL/GenBank/DDBJ databases">
        <title>A draft genome for a cacao thread blight-causing isolate of Paramarasmius palmivorus.</title>
        <authorList>
            <person name="Baruah I.K."/>
            <person name="Bukari Y."/>
            <person name="Amoako-Attah I."/>
            <person name="Meinhardt L.W."/>
            <person name="Bailey B.A."/>
            <person name="Cohen S.P."/>
        </authorList>
    </citation>
    <scope>NUCLEOTIDE SEQUENCE [LARGE SCALE GENOMIC DNA]</scope>
    <source>
        <strain evidence="1 2">GH-12</strain>
    </source>
</reference>
<dbReference type="Gene3D" id="1.20.1280.50">
    <property type="match status" value="1"/>
</dbReference>
<evidence type="ECO:0000313" key="1">
    <source>
        <dbReference type="EMBL" id="KAK7042907.1"/>
    </source>
</evidence>
<name>A0AAW0CYS1_9AGAR</name>
<keyword evidence="2" id="KW-1185">Reference proteome</keyword>
<gene>
    <name evidence="1" type="ORF">VNI00_008642</name>
</gene>
<accession>A0AAW0CYS1</accession>
<comment type="caution">
    <text evidence="1">The sequence shown here is derived from an EMBL/GenBank/DDBJ whole genome shotgun (WGS) entry which is preliminary data.</text>
</comment>